<evidence type="ECO:0000256" key="2">
    <source>
        <dbReference type="ARBA" id="ARBA00022448"/>
    </source>
</evidence>
<evidence type="ECO:0000256" key="8">
    <source>
        <dbReference type="SAM" id="Phobius"/>
    </source>
</evidence>
<evidence type="ECO:0000313" key="11">
    <source>
        <dbReference type="EMBL" id="SFM39544.1"/>
    </source>
</evidence>
<evidence type="ECO:0000256" key="3">
    <source>
        <dbReference type="ARBA" id="ARBA00022692"/>
    </source>
</evidence>
<evidence type="ECO:0000256" key="5">
    <source>
        <dbReference type="ARBA" id="ARBA00022840"/>
    </source>
</evidence>
<evidence type="ECO:0000256" key="7">
    <source>
        <dbReference type="ARBA" id="ARBA00023136"/>
    </source>
</evidence>
<dbReference type="GO" id="GO:0016887">
    <property type="term" value="F:ATP hydrolysis activity"/>
    <property type="evidence" value="ECO:0007669"/>
    <property type="project" value="InterPro"/>
</dbReference>
<dbReference type="SMART" id="SM00382">
    <property type="entry name" value="AAA"/>
    <property type="match status" value="1"/>
</dbReference>
<dbReference type="PROSITE" id="PS00211">
    <property type="entry name" value="ABC_TRANSPORTER_1"/>
    <property type="match status" value="1"/>
</dbReference>
<dbReference type="InterPro" id="IPR011527">
    <property type="entry name" value="ABC1_TM_dom"/>
</dbReference>
<dbReference type="GO" id="GO:0005886">
    <property type="term" value="C:plasma membrane"/>
    <property type="evidence" value="ECO:0007669"/>
    <property type="project" value="UniProtKB-SubCell"/>
</dbReference>
<name>A0A1I4QHP6_9BACT</name>
<dbReference type="STRING" id="39841.SAMN05660836_00043"/>
<keyword evidence="2" id="KW-0813">Transport</keyword>
<dbReference type="PROSITE" id="PS50929">
    <property type="entry name" value="ABC_TM1F"/>
    <property type="match status" value="1"/>
</dbReference>
<dbReference type="PANTHER" id="PTHR43394">
    <property type="entry name" value="ATP-DEPENDENT PERMEASE MDL1, MITOCHONDRIAL"/>
    <property type="match status" value="1"/>
</dbReference>
<feature type="domain" description="ABC transporter" evidence="9">
    <location>
        <begin position="371"/>
        <end position="605"/>
    </location>
</feature>
<organism evidence="11 12">
    <name type="scientific">Thermodesulforhabdus norvegica</name>
    <dbReference type="NCBI Taxonomy" id="39841"/>
    <lineage>
        <taxon>Bacteria</taxon>
        <taxon>Pseudomonadati</taxon>
        <taxon>Thermodesulfobacteriota</taxon>
        <taxon>Syntrophobacteria</taxon>
        <taxon>Syntrophobacterales</taxon>
        <taxon>Thermodesulforhabdaceae</taxon>
        <taxon>Thermodesulforhabdus</taxon>
    </lineage>
</organism>
<dbReference type="InterPro" id="IPR003439">
    <property type="entry name" value="ABC_transporter-like_ATP-bd"/>
</dbReference>
<dbReference type="FunFam" id="3.40.50.300:FF:000287">
    <property type="entry name" value="Multidrug ABC transporter ATP-binding protein"/>
    <property type="match status" value="1"/>
</dbReference>
<keyword evidence="6 8" id="KW-1133">Transmembrane helix</keyword>
<feature type="transmembrane region" description="Helical" evidence="8">
    <location>
        <begin position="21"/>
        <end position="40"/>
    </location>
</feature>
<dbReference type="SUPFAM" id="SSF52540">
    <property type="entry name" value="P-loop containing nucleoside triphosphate hydrolases"/>
    <property type="match status" value="1"/>
</dbReference>
<dbReference type="GO" id="GO:0015421">
    <property type="term" value="F:ABC-type oligopeptide transporter activity"/>
    <property type="evidence" value="ECO:0007669"/>
    <property type="project" value="TreeGrafter"/>
</dbReference>
<dbReference type="AlphaFoldDB" id="A0A1I4QHP6"/>
<protein>
    <submittedName>
        <fullName evidence="11">ATP-binding cassette, subfamily B</fullName>
    </submittedName>
</protein>
<dbReference type="PROSITE" id="PS50893">
    <property type="entry name" value="ABC_TRANSPORTER_2"/>
    <property type="match status" value="1"/>
</dbReference>
<feature type="transmembrane region" description="Helical" evidence="8">
    <location>
        <begin position="161"/>
        <end position="184"/>
    </location>
</feature>
<accession>A0A1I4QHP6</accession>
<dbReference type="Pfam" id="PF00664">
    <property type="entry name" value="ABC_membrane"/>
    <property type="match status" value="1"/>
</dbReference>
<feature type="domain" description="ABC transmembrane type-1" evidence="10">
    <location>
        <begin position="25"/>
        <end position="334"/>
    </location>
</feature>
<keyword evidence="3 8" id="KW-0812">Transmembrane</keyword>
<gene>
    <name evidence="11" type="ORF">SAMN05660836_00043</name>
</gene>
<keyword evidence="12" id="KW-1185">Reference proteome</keyword>
<dbReference type="Gene3D" id="3.40.50.300">
    <property type="entry name" value="P-loop containing nucleotide triphosphate hydrolases"/>
    <property type="match status" value="1"/>
</dbReference>
<keyword evidence="7 8" id="KW-0472">Membrane</keyword>
<keyword evidence="4" id="KW-0547">Nucleotide-binding</keyword>
<evidence type="ECO:0000256" key="6">
    <source>
        <dbReference type="ARBA" id="ARBA00022989"/>
    </source>
</evidence>
<comment type="subcellular location">
    <subcellularLocation>
        <location evidence="1">Cell membrane</location>
        <topology evidence="1">Multi-pass membrane protein</topology>
    </subcellularLocation>
</comment>
<dbReference type="Gene3D" id="1.20.1560.10">
    <property type="entry name" value="ABC transporter type 1, transmembrane domain"/>
    <property type="match status" value="1"/>
</dbReference>
<keyword evidence="5 11" id="KW-0067">ATP-binding</keyword>
<dbReference type="PANTHER" id="PTHR43394:SF1">
    <property type="entry name" value="ATP-BINDING CASSETTE SUB-FAMILY B MEMBER 10, MITOCHONDRIAL"/>
    <property type="match status" value="1"/>
</dbReference>
<sequence length="631" mass="70060">MKRLRSFWNKSVFIKALKSQKGLIAGAALCMIGQTALVLLQPWPIRAMIDHIVTYTDHSGHYIDRYSLTEFVIASIRGLIGQSHIQFLFKNIGLLALIYIANALLLFLQNITLARVGQNITLDLRKKLFNHLICMPHSFFEKSQTGDLTSRITHDTADTQAMLESVLTVLVRSIPTIIGIIIITFTMDRIYASTFLMVIPVIYMANLQLSRRTKKALKEQRRVEGVLSSTVQEAFSYHKAVVCLSLEDDLVEDVTERGRLSAERGVQAGRYQGILSATMDLTMGITSLFILFVGVLRIIHGCLTVGQLMVFLSYLNNLFKPIREVSKFASRWAKSTAALERIEELFSLTPARMQVNEDSGAFMAPRFRGYIRFHNVTFGYDPSRPVLKDLNIAISAGEKVALVGDSGSGKSTILQLLMRLYDPNEGMITIDGQDIRKFSLNSLRSQMAVVLQDSYIFRMSIKENIAIAKPGATEEEVVAAAQAAGAHEFIMKLPNQYDTILGEGGSGLSGGQKRRLAIARAFLRNAPIVLLDEPTVGLDASTERQVMEALARLTGNRTTIMVTHQLHTVVDFDRIIVLSAGKVVESGKHQDLLAQKGLYYRLWQAGQSKDSHHSPEAMMAIGAQKVSPLSP</sequence>
<feature type="transmembrane region" description="Helical" evidence="8">
    <location>
        <begin position="87"/>
        <end position="108"/>
    </location>
</feature>
<evidence type="ECO:0000259" key="9">
    <source>
        <dbReference type="PROSITE" id="PS50893"/>
    </source>
</evidence>
<dbReference type="InterPro" id="IPR036640">
    <property type="entry name" value="ABC1_TM_sf"/>
</dbReference>
<evidence type="ECO:0000259" key="10">
    <source>
        <dbReference type="PROSITE" id="PS50929"/>
    </source>
</evidence>
<dbReference type="Proteomes" id="UP000199611">
    <property type="component" value="Unassembled WGS sequence"/>
</dbReference>
<dbReference type="SUPFAM" id="SSF90123">
    <property type="entry name" value="ABC transporter transmembrane region"/>
    <property type="match status" value="1"/>
</dbReference>
<evidence type="ECO:0000313" key="12">
    <source>
        <dbReference type="Proteomes" id="UP000199611"/>
    </source>
</evidence>
<dbReference type="RefSeq" id="WP_093392490.1">
    <property type="nucleotide sequence ID" value="NZ_FOUU01000001.1"/>
</dbReference>
<dbReference type="InterPro" id="IPR039421">
    <property type="entry name" value="Type_1_exporter"/>
</dbReference>
<dbReference type="OrthoDB" id="9760168at2"/>
<evidence type="ECO:0000256" key="1">
    <source>
        <dbReference type="ARBA" id="ARBA00004651"/>
    </source>
</evidence>
<dbReference type="GO" id="GO:0005524">
    <property type="term" value="F:ATP binding"/>
    <property type="evidence" value="ECO:0007669"/>
    <property type="project" value="UniProtKB-KW"/>
</dbReference>
<feature type="transmembrane region" description="Helical" evidence="8">
    <location>
        <begin position="190"/>
        <end position="209"/>
    </location>
</feature>
<dbReference type="InterPro" id="IPR003593">
    <property type="entry name" value="AAA+_ATPase"/>
</dbReference>
<proteinExistence type="predicted"/>
<reference evidence="11 12" key="1">
    <citation type="submission" date="2016-10" db="EMBL/GenBank/DDBJ databases">
        <authorList>
            <person name="de Groot N.N."/>
        </authorList>
    </citation>
    <scope>NUCLEOTIDE SEQUENCE [LARGE SCALE GENOMIC DNA]</scope>
    <source>
        <strain evidence="11 12">DSM 9990</strain>
    </source>
</reference>
<dbReference type="Pfam" id="PF00005">
    <property type="entry name" value="ABC_tran"/>
    <property type="match status" value="1"/>
</dbReference>
<evidence type="ECO:0000256" key="4">
    <source>
        <dbReference type="ARBA" id="ARBA00022741"/>
    </source>
</evidence>
<dbReference type="InterPro" id="IPR017871">
    <property type="entry name" value="ABC_transporter-like_CS"/>
</dbReference>
<dbReference type="InterPro" id="IPR027417">
    <property type="entry name" value="P-loop_NTPase"/>
</dbReference>
<dbReference type="EMBL" id="FOUU01000001">
    <property type="protein sequence ID" value="SFM39544.1"/>
    <property type="molecule type" value="Genomic_DNA"/>
</dbReference>
<feature type="transmembrane region" description="Helical" evidence="8">
    <location>
        <begin position="288"/>
        <end position="315"/>
    </location>
</feature>